<keyword evidence="9" id="KW-1185">Reference proteome</keyword>
<feature type="domain" description="Major facilitator superfamily (MFS) profile" evidence="7">
    <location>
        <begin position="56"/>
        <end position="498"/>
    </location>
</feature>
<dbReference type="PROSITE" id="PS00216">
    <property type="entry name" value="SUGAR_TRANSPORT_1"/>
    <property type="match status" value="1"/>
</dbReference>
<dbReference type="PANTHER" id="PTHR48022">
    <property type="entry name" value="PLASTIDIC GLUCOSE TRANSPORTER 4"/>
    <property type="match status" value="1"/>
</dbReference>
<evidence type="ECO:0000256" key="4">
    <source>
        <dbReference type="ARBA" id="ARBA00022989"/>
    </source>
</evidence>
<reference evidence="8 9" key="3">
    <citation type="journal article" date="2017" name="Mol. Plant Pathol.">
        <title>A gapless genome sequence of the fungus Botrytis cinerea.</title>
        <authorList>
            <person name="Van Kan J.A."/>
            <person name="Stassen J.H."/>
            <person name="Mosbach A."/>
            <person name="Van Der Lee T.A."/>
            <person name="Faino L."/>
            <person name="Farmer A.D."/>
            <person name="Papasotiriou D.G."/>
            <person name="Zhou S."/>
            <person name="Seidl M.F."/>
            <person name="Cottam E."/>
            <person name="Edel D."/>
            <person name="Hahn M."/>
            <person name="Schwartz D.C."/>
            <person name="Dietrich R.A."/>
            <person name="Widdison S."/>
            <person name="Scalliet G."/>
        </authorList>
    </citation>
    <scope>NUCLEOTIDE SEQUENCE [LARGE SCALE GENOMIC DNA]</scope>
    <source>
        <strain evidence="8 9">B05.10</strain>
    </source>
</reference>
<dbReference type="GeneID" id="5432658"/>
<dbReference type="InterPro" id="IPR036259">
    <property type="entry name" value="MFS_trans_sf"/>
</dbReference>
<comment type="similarity">
    <text evidence="2">Belongs to the major facilitator superfamily. Sugar transporter (TC 2.A.1.1) family.</text>
</comment>
<keyword evidence="4 6" id="KW-1133">Transmembrane helix</keyword>
<feature type="transmembrane region" description="Helical" evidence="6">
    <location>
        <begin position="132"/>
        <end position="151"/>
    </location>
</feature>
<dbReference type="EMBL" id="CP009811">
    <property type="protein sequence ID" value="ATZ52008.1"/>
    <property type="molecule type" value="Genomic_DNA"/>
</dbReference>
<feature type="transmembrane region" description="Helical" evidence="6">
    <location>
        <begin position="157"/>
        <end position="178"/>
    </location>
</feature>
<evidence type="ECO:0000313" key="8">
    <source>
        <dbReference type="EMBL" id="ATZ52008.1"/>
    </source>
</evidence>
<feature type="transmembrane region" description="Helical" evidence="6">
    <location>
        <begin position="313"/>
        <end position="336"/>
    </location>
</feature>
<dbReference type="OrthoDB" id="6612291at2759"/>
<keyword evidence="5 6" id="KW-0472">Membrane</keyword>
<dbReference type="VEuPathDB" id="FungiDB:Bcin07g05410"/>
<gene>
    <name evidence="8" type="ORF">BCIN_07g05410</name>
</gene>
<dbReference type="InterPro" id="IPR005828">
    <property type="entry name" value="MFS_sugar_transport-like"/>
</dbReference>
<dbReference type="InterPro" id="IPR020846">
    <property type="entry name" value="MFS_dom"/>
</dbReference>
<dbReference type="KEGG" id="bfu:BCIN_07g05410"/>
<dbReference type="PANTHER" id="PTHR48022:SF41">
    <property type="entry name" value="MAJOR FACILITATOR SUPERFAMILY (MFS) PROFILE DOMAIN-CONTAINING PROTEIN"/>
    <property type="match status" value="1"/>
</dbReference>
<protein>
    <recommendedName>
        <fullName evidence="7">Major facilitator superfamily (MFS) profile domain-containing protein</fullName>
    </recommendedName>
</protein>
<evidence type="ECO:0000256" key="6">
    <source>
        <dbReference type="SAM" id="Phobius"/>
    </source>
</evidence>
<dbReference type="GO" id="GO:0005351">
    <property type="term" value="F:carbohydrate:proton symporter activity"/>
    <property type="evidence" value="ECO:0007669"/>
    <property type="project" value="TreeGrafter"/>
</dbReference>
<feature type="transmembrane region" description="Helical" evidence="6">
    <location>
        <begin position="444"/>
        <end position="464"/>
    </location>
</feature>
<dbReference type="Pfam" id="PF00083">
    <property type="entry name" value="Sugar_tr"/>
    <property type="match status" value="1"/>
</dbReference>
<dbReference type="FunFam" id="1.20.1250.20:FF:000078">
    <property type="entry name" value="MFS maltose transporter, putative"/>
    <property type="match status" value="1"/>
</dbReference>
<dbReference type="InterPro" id="IPR050360">
    <property type="entry name" value="MFS_Sugar_Transporters"/>
</dbReference>
<proteinExistence type="inferred from homology"/>
<organism evidence="8 9">
    <name type="scientific">Botryotinia fuckeliana (strain B05.10)</name>
    <name type="common">Noble rot fungus</name>
    <name type="synonym">Botrytis cinerea</name>
    <dbReference type="NCBI Taxonomy" id="332648"/>
    <lineage>
        <taxon>Eukaryota</taxon>
        <taxon>Fungi</taxon>
        <taxon>Dikarya</taxon>
        <taxon>Ascomycota</taxon>
        <taxon>Pezizomycotina</taxon>
        <taxon>Leotiomycetes</taxon>
        <taxon>Helotiales</taxon>
        <taxon>Sclerotiniaceae</taxon>
        <taxon>Botrytis</taxon>
    </lineage>
</organism>
<reference evidence="8 9" key="2">
    <citation type="journal article" date="2012" name="Eukaryot. Cell">
        <title>Genome update of Botrytis cinerea strains B05.10 and T4.</title>
        <authorList>
            <person name="Staats M."/>
            <person name="van Kan J.A."/>
        </authorList>
    </citation>
    <scope>NUCLEOTIDE SEQUENCE [LARGE SCALE GENOMIC DNA]</scope>
    <source>
        <strain evidence="8 9">B05.10</strain>
    </source>
</reference>
<name>A0A384JN51_BOTFB</name>
<dbReference type="Gene3D" id="1.20.1250.20">
    <property type="entry name" value="MFS general substrate transporter like domains"/>
    <property type="match status" value="1"/>
</dbReference>
<reference evidence="8 9" key="1">
    <citation type="journal article" date="2011" name="PLoS Genet.">
        <title>Genomic analysis of the necrotrophic fungal pathogens Sclerotinia sclerotiorum and Botrytis cinerea.</title>
        <authorList>
            <person name="Amselem J."/>
            <person name="Cuomo C.A."/>
            <person name="van Kan J.A."/>
            <person name="Viaud M."/>
            <person name="Benito E.P."/>
            <person name="Couloux A."/>
            <person name="Coutinho P.M."/>
            <person name="de Vries R.P."/>
            <person name="Dyer P.S."/>
            <person name="Fillinger S."/>
            <person name="Fournier E."/>
            <person name="Gout L."/>
            <person name="Hahn M."/>
            <person name="Kohn L."/>
            <person name="Lapalu N."/>
            <person name="Plummer K.M."/>
            <person name="Pradier J.M."/>
            <person name="Quevillon E."/>
            <person name="Sharon A."/>
            <person name="Simon A."/>
            <person name="ten Have A."/>
            <person name="Tudzynski B."/>
            <person name="Tudzynski P."/>
            <person name="Wincker P."/>
            <person name="Andrew M."/>
            <person name="Anthouard V."/>
            <person name="Beever R.E."/>
            <person name="Beffa R."/>
            <person name="Benoit I."/>
            <person name="Bouzid O."/>
            <person name="Brault B."/>
            <person name="Chen Z."/>
            <person name="Choquer M."/>
            <person name="Collemare J."/>
            <person name="Cotton P."/>
            <person name="Danchin E.G."/>
            <person name="Da Silva C."/>
            <person name="Gautier A."/>
            <person name="Giraud C."/>
            <person name="Giraud T."/>
            <person name="Gonzalez C."/>
            <person name="Grossetete S."/>
            <person name="Guldener U."/>
            <person name="Henrissat B."/>
            <person name="Howlett B.J."/>
            <person name="Kodira C."/>
            <person name="Kretschmer M."/>
            <person name="Lappartient A."/>
            <person name="Leroch M."/>
            <person name="Levis C."/>
            <person name="Mauceli E."/>
            <person name="Neuveglise C."/>
            <person name="Oeser B."/>
            <person name="Pearson M."/>
            <person name="Poulain J."/>
            <person name="Poussereau N."/>
            <person name="Quesneville H."/>
            <person name="Rascle C."/>
            <person name="Schumacher J."/>
            <person name="Segurens B."/>
            <person name="Sexton A."/>
            <person name="Silva E."/>
            <person name="Sirven C."/>
            <person name="Soanes D.M."/>
            <person name="Talbot N.J."/>
            <person name="Templeton M."/>
            <person name="Yandava C."/>
            <person name="Yarden O."/>
            <person name="Zeng Q."/>
            <person name="Rollins J.A."/>
            <person name="Lebrun M.H."/>
            <person name="Dickman M."/>
        </authorList>
    </citation>
    <scope>NUCLEOTIDE SEQUENCE [LARGE SCALE GENOMIC DNA]</scope>
    <source>
        <strain evidence="8 9">B05.10</strain>
    </source>
</reference>
<feature type="transmembrane region" description="Helical" evidence="6">
    <location>
        <begin position="348"/>
        <end position="369"/>
    </location>
</feature>
<feature type="transmembrane region" description="Helical" evidence="6">
    <location>
        <begin position="402"/>
        <end position="423"/>
    </location>
</feature>
<evidence type="ECO:0000256" key="5">
    <source>
        <dbReference type="ARBA" id="ARBA00023136"/>
    </source>
</evidence>
<keyword evidence="3 6" id="KW-0812">Transmembrane</keyword>
<comment type="subcellular location">
    <subcellularLocation>
        <location evidence="1">Membrane</location>
        <topology evidence="1">Multi-pass membrane protein</topology>
    </subcellularLocation>
</comment>
<dbReference type="Proteomes" id="UP000001798">
    <property type="component" value="Chromosome 7"/>
</dbReference>
<evidence type="ECO:0000259" key="7">
    <source>
        <dbReference type="PROSITE" id="PS50850"/>
    </source>
</evidence>
<dbReference type="RefSeq" id="XP_024549930.1">
    <property type="nucleotide sequence ID" value="XM_024694141.1"/>
</dbReference>
<evidence type="ECO:0000256" key="3">
    <source>
        <dbReference type="ARBA" id="ARBA00022692"/>
    </source>
</evidence>
<dbReference type="PROSITE" id="PS50850">
    <property type="entry name" value="MFS"/>
    <property type="match status" value="1"/>
</dbReference>
<feature type="transmembrane region" description="Helical" evidence="6">
    <location>
        <begin position="476"/>
        <end position="494"/>
    </location>
</feature>
<accession>A0A384JN51</accession>
<dbReference type="SUPFAM" id="SSF103473">
    <property type="entry name" value="MFS general substrate transporter"/>
    <property type="match status" value="1"/>
</dbReference>
<dbReference type="InterPro" id="IPR005829">
    <property type="entry name" value="Sugar_transporter_CS"/>
</dbReference>
<sequence length="539" mass="59290">MATTNPPAADSKTTDDDVKLSAQHLERVETVHTTQPDVSDLSIWQTIKQNPFIVLCCIYANMGALMYGFDNIALSLCLNMVPFQAQFGEQVSPGTYIIPAYWQSLWNAMAQVCTGFGAWGAGPISDRFGRRISFCVSGLISIAGTAVIYTATTPGAFLGGKMINAIGLGMALTTGQIYVSEITPLRIRGVALSAYAFSMNLGYLIAASVAFDRVTIMDQSSYKVLFASNWVWPLVIVLFCFVIPESPYYLVRKGNLSSATKGLSKLYNKSISVEPILASMVRITREEENQANASSETSYMDLFKGTNWRRTRIILYTNGLNQMIGATFISNAPYFMITAGLSSSQASMMIELGIGFALISSFFTFWFMTFVGRRKMILSGISLAVVLFLIMGIAASVSSSKASLWCVGVTLQLVWFTIGPSIGPSISLAGEISSLRLRAKSQSLGFFFNYSYSTVWNVAVPYMFNATEGNLGGKMGWIFLATSCIAWFVVWAEIPETKDRTYGELDEMFNERVPARKFKAYRTERRVADAKVEDENPGV</sequence>
<feature type="transmembrane region" description="Helical" evidence="6">
    <location>
        <begin position="190"/>
        <end position="210"/>
    </location>
</feature>
<feature type="transmembrane region" description="Helical" evidence="6">
    <location>
        <begin position="376"/>
        <end position="396"/>
    </location>
</feature>
<evidence type="ECO:0000313" key="9">
    <source>
        <dbReference type="Proteomes" id="UP000001798"/>
    </source>
</evidence>
<dbReference type="GO" id="GO:0016020">
    <property type="term" value="C:membrane"/>
    <property type="evidence" value="ECO:0007669"/>
    <property type="project" value="UniProtKB-SubCell"/>
</dbReference>
<evidence type="ECO:0000256" key="1">
    <source>
        <dbReference type="ARBA" id="ARBA00004141"/>
    </source>
</evidence>
<evidence type="ECO:0000256" key="2">
    <source>
        <dbReference type="ARBA" id="ARBA00010992"/>
    </source>
</evidence>
<feature type="transmembrane region" description="Helical" evidence="6">
    <location>
        <begin position="230"/>
        <end position="251"/>
    </location>
</feature>
<dbReference type="AlphaFoldDB" id="A0A384JN51"/>